<organism evidence="8 10">
    <name type="scientific">Bursaphelenchus xylophilus</name>
    <name type="common">Pinewood nematode worm</name>
    <name type="synonym">Aphelenchoides xylophilus</name>
    <dbReference type="NCBI Taxonomy" id="6326"/>
    <lineage>
        <taxon>Eukaryota</taxon>
        <taxon>Metazoa</taxon>
        <taxon>Ecdysozoa</taxon>
        <taxon>Nematoda</taxon>
        <taxon>Chromadorea</taxon>
        <taxon>Rhabditida</taxon>
        <taxon>Tylenchina</taxon>
        <taxon>Tylenchomorpha</taxon>
        <taxon>Aphelenchoidea</taxon>
        <taxon>Aphelenchoididae</taxon>
        <taxon>Bursaphelenchus</taxon>
    </lineage>
</organism>
<comment type="similarity">
    <text evidence="1">Belongs to the CDPF1 family.</text>
</comment>
<dbReference type="EMBL" id="CAJFCV020000004">
    <property type="protein sequence ID" value="CAG9115225.1"/>
    <property type="molecule type" value="Genomic_DNA"/>
</dbReference>
<dbReference type="EMBL" id="CAJFDI010000004">
    <property type="protein sequence ID" value="CAD5225940.1"/>
    <property type="molecule type" value="Genomic_DNA"/>
</dbReference>
<feature type="region of interest" description="Disordered" evidence="3">
    <location>
        <begin position="1"/>
        <end position="25"/>
    </location>
</feature>
<evidence type="ECO:0000313" key="7">
    <source>
        <dbReference type="EMBL" id="CAG9115225.1"/>
    </source>
</evidence>
<evidence type="ECO:0000313" key="10">
    <source>
        <dbReference type="WBParaSite" id="BXY_0034400.1"/>
    </source>
</evidence>
<evidence type="ECO:0000256" key="3">
    <source>
        <dbReference type="SAM" id="MobiDB-lite"/>
    </source>
</evidence>
<evidence type="ECO:0000259" key="4">
    <source>
        <dbReference type="Pfam" id="PF10170"/>
    </source>
</evidence>
<dbReference type="Proteomes" id="UP000095284">
    <property type="component" value="Unplaced"/>
</dbReference>
<reference evidence="10" key="1">
    <citation type="submission" date="2016-11" db="UniProtKB">
        <authorList>
            <consortium name="WormBaseParasite"/>
        </authorList>
    </citation>
    <scope>IDENTIFICATION</scope>
</reference>
<dbReference type="PANTHER" id="PTHR31849">
    <property type="entry name" value="CYSTEINE-RICH PDF MOTIF DOMAIN-CONTAINING PROTEIN 1"/>
    <property type="match status" value="1"/>
</dbReference>
<dbReference type="WBParaSite" id="BXY_0034400.1">
    <property type="protein sequence ID" value="BXY_0034400.1"/>
    <property type="gene ID" value="BXY_0034400"/>
</dbReference>
<name>A0A1I7RI15_BURXY</name>
<evidence type="ECO:0000313" key="6">
    <source>
        <dbReference type="EMBL" id="CAD5225942.1"/>
    </source>
</evidence>
<dbReference type="PRINTS" id="PR01995">
    <property type="entry name" value="UPF0595"/>
</dbReference>
<dbReference type="AlphaFoldDB" id="A0A1I7RI15"/>
<evidence type="ECO:0000313" key="8">
    <source>
        <dbReference type="Proteomes" id="UP000095284"/>
    </source>
</evidence>
<dbReference type="InterPro" id="IPR018785">
    <property type="entry name" value="CDPF1_dom"/>
</dbReference>
<dbReference type="EMBL" id="CAJFDI010000004">
    <property type="protein sequence ID" value="CAD5225942.1"/>
    <property type="molecule type" value="Genomic_DNA"/>
</dbReference>
<evidence type="ECO:0000256" key="1">
    <source>
        <dbReference type="ARBA" id="ARBA00007917"/>
    </source>
</evidence>
<dbReference type="Proteomes" id="UP000659654">
    <property type="component" value="Unassembled WGS sequence"/>
</dbReference>
<dbReference type="Proteomes" id="UP000582659">
    <property type="component" value="Unassembled WGS sequence"/>
</dbReference>
<dbReference type="PANTHER" id="PTHR31849:SF1">
    <property type="entry name" value="CYSTEINE-RICH DPF MOTIF DOMAIN-CONTAINING PROTEIN 1"/>
    <property type="match status" value="1"/>
</dbReference>
<protein>
    <recommendedName>
        <fullName evidence="2">Cysteine-rich DPF motif domain-containing protein 1</fullName>
    </recommendedName>
</protein>
<keyword evidence="9" id="KW-1185">Reference proteome</keyword>
<dbReference type="InterPro" id="IPR042426">
    <property type="entry name" value="CDPF1"/>
</dbReference>
<feature type="domain" description="Cysteine-rich DPF motif" evidence="4">
    <location>
        <begin position="34"/>
        <end position="131"/>
    </location>
</feature>
<evidence type="ECO:0000313" key="5">
    <source>
        <dbReference type="EMBL" id="CAD5225940.1"/>
    </source>
</evidence>
<feature type="compositionally biased region" description="Basic and acidic residues" evidence="3">
    <location>
        <begin position="148"/>
        <end position="164"/>
    </location>
</feature>
<reference evidence="7" key="2">
    <citation type="submission" date="2020-08" db="EMBL/GenBank/DDBJ databases">
        <authorList>
            <person name="Kikuchi T."/>
        </authorList>
    </citation>
    <scope>NUCLEOTIDE SEQUENCE</scope>
    <source>
        <strain evidence="5">Ka4C1</strain>
    </source>
</reference>
<proteinExistence type="inferred from homology"/>
<gene>
    <name evidence="5" type="ORF">BXYJ_LOCUS8796</name>
    <name evidence="6" type="ORF">BXYJ_LOCUS8797</name>
</gene>
<dbReference type="Pfam" id="PF10170">
    <property type="entry name" value="C6_DPF"/>
    <property type="match status" value="1"/>
</dbReference>
<dbReference type="OrthoDB" id="191995at2759"/>
<evidence type="ECO:0000313" key="9">
    <source>
        <dbReference type="Proteomes" id="UP000659654"/>
    </source>
</evidence>
<accession>A0A1I7RI15</accession>
<feature type="region of interest" description="Disordered" evidence="3">
    <location>
        <begin position="140"/>
        <end position="164"/>
    </location>
</feature>
<evidence type="ECO:0000256" key="2">
    <source>
        <dbReference type="ARBA" id="ARBA00014801"/>
    </source>
</evidence>
<dbReference type="eggNOG" id="KOG4543">
    <property type="taxonomic scope" value="Eukaryota"/>
</dbReference>
<dbReference type="EMBL" id="CAJFCV020000004">
    <property type="protein sequence ID" value="CAG9115227.1"/>
    <property type="molecule type" value="Genomic_DNA"/>
</dbReference>
<sequence length="164" mass="19257">MDEDKEKEALDDKERRKKNLEEKAQQRPDDRLQFTCCVCGLAELTKYGKLEHKTISTHEEVFYIPDPFVPYDVHKVDFRVSDFVIFGSKCSICQSPVCVSKACSLFYNSTYCLYCVEREHHRFPKEIINDLQKRFSQMAKNSEGQVEIQKEKEQTTKEGEVQDQ</sequence>